<feature type="compositionally biased region" description="Polar residues" evidence="4">
    <location>
        <begin position="201"/>
        <end position="212"/>
    </location>
</feature>
<dbReference type="EMBL" id="JAULSX010000003">
    <property type="protein sequence ID" value="KAK3494783.1"/>
    <property type="molecule type" value="Genomic_DNA"/>
</dbReference>
<dbReference type="InterPro" id="IPR013641">
    <property type="entry name" value="KTI12/PSTK"/>
</dbReference>
<proteinExistence type="inferred from homology"/>
<dbReference type="GO" id="GO:0005524">
    <property type="term" value="F:ATP binding"/>
    <property type="evidence" value="ECO:0007669"/>
    <property type="project" value="UniProtKB-KW"/>
</dbReference>
<dbReference type="PANTHER" id="PTHR12435">
    <property type="match status" value="1"/>
</dbReference>
<dbReference type="SUPFAM" id="SSF52540">
    <property type="entry name" value="P-loop containing nucleoside triphosphate hydrolases"/>
    <property type="match status" value="1"/>
</dbReference>
<dbReference type="InterPro" id="IPR027417">
    <property type="entry name" value="P-loop_NTPase"/>
</dbReference>
<evidence type="ECO:0000313" key="6">
    <source>
        <dbReference type="Proteomes" id="UP001285908"/>
    </source>
</evidence>
<dbReference type="Pfam" id="PF08433">
    <property type="entry name" value="KTI12"/>
    <property type="match status" value="1"/>
</dbReference>
<protein>
    <submittedName>
        <fullName evidence="5">Chromatin associated protein KTI12</fullName>
    </submittedName>
</protein>
<gene>
    <name evidence="5" type="ORF">B0T23DRAFT_117695</name>
</gene>
<feature type="compositionally biased region" description="Acidic residues" evidence="4">
    <location>
        <begin position="216"/>
        <end position="225"/>
    </location>
</feature>
<accession>A0AAJ0IA84</accession>
<sequence>MPLILITGLPTSGKSTRAAQLYDYLTERIAAESSSSSTPKFRLHLISDQSLSISRSVYDLDPAHTPAHVRSANASEKDARAALYGAVKRVLSPRDIVILDTLNYIKGWRYQLYCEAKNLQTPFGLVQIGCPVARARGVNEARIRRSEQQEQQEEEQKAGNGTTKDEPTTTSTSTTTTTTTTTAAAAAAGAAPKSGDLYPETYQQSHQNWQQKQFEEESTGPDFEDVTLSPTDSQEPYTPRSNWENLVFRYEEPNPMSRWDSPLFIITWDDTPTDTKATFDQIWDEVIVNKPQKLIRANKSTVQRDKDPGGDYLYVLEKETQDIVKRILEQQAEVGEGGTVRLSRSGTKEEGEEMLEVELPGKKVGLPQLQRYRRAFVALNRGGIGLEAVGTLAAGRLRESFVGYLNDAFEKEM</sequence>
<keyword evidence="6" id="KW-1185">Reference proteome</keyword>
<feature type="compositionally biased region" description="Low complexity" evidence="4">
    <location>
        <begin position="168"/>
        <end position="191"/>
    </location>
</feature>
<evidence type="ECO:0000256" key="4">
    <source>
        <dbReference type="SAM" id="MobiDB-lite"/>
    </source>
</evidence>
<reference evidence="5 6" key="1">
    <citation type="journal article" date="2023" name="Mol. Phylogenet. Evol.">
        <title>Genome-scale phylogeny and comparative genomics of the fungal order Sordariales.</title>
        <authorList>
            <person name="Hensen N."/>
            <person name="Bonometti L."/>
            <person name="Westerberg I."/>
            <person name="Brannstrom I.O."/>
            <person name="Guillou S."/>
            <person name="Cros-Aarteil S."/>
            <person name="Calhoun S."/>
            <person name="Haridas S."/>
            <person name="Kuo A."/>
            <person name="Mondo S."/>
            <person name="Pangilinan J."/>
            <person name="Riley R."/>
            <person name="LaButti K."/>
            <person name="Andreopoulos B."/>
            <person name="Lipzen A."/>
            <person name="Chen C."/>
            <person name="Yan M."/>
            <person name="Daum C."/>
            <person name="Ng V."/>
            <person name="Clum A."/>
            <person name="Steindorff A."/>
            <person name="Ohm R.A."/>
            <person name="Martin F."/>
            <person name="Silar P."/>
            <person name="Natvig D.O."/>
            <person name="Lalanne C."/>
            <person name="Gautier V."/>
            <person name="Ament-Velasquez S.L."/>
            <person name="Kruys A."/>
            <person name="Hutchinson M.I."/>
            <person name="Powell A.J."/>
            <person name="Barry K."/>
            <person name="Miller A.N."/>
            <person name="Grigoriev I.V."/>
            <person name="Debuchy R."/>
            <person name="Gladieux P."/>
            <person name="Hiltunen Thoren M."/>
            <person name="Johannesson H."/>
        </authorList>
    </citation>
    <scope>NUCLEOTIDE SEQUENCE [LARGE SCALE GENOMIC DNA]</scope>
    <source>
        <strain evidence="5 6">FGSC 10403</strain>
    </source>
</reference>
<dbReference type="RefSeq" id="XP_062694212.1">
    <property type="nucleotide sequence ID" value="XM_062831981.1"/>
</dbReference>
<dbReference type="GeneID" id="87869603"/>
<comment type="similarity">
    <text evidence="3">Belongs to the KTI12 family.</text>
</comment>
<feature type="region of interest" description="Disordered" evidence="4">
    <location>
        <begin position="142"/>
        <end position="239"/>
    </location>
</feature>
<dbReference type="Proteomes" id="UP001285908">
    <property type="component" value="Unassembled WGS sequence"/>
</dbReference>
<dbReference type="Gene3D" id="3.40.50.300">
    <property type="entry name" value="P-loop containing nucleotide triphosphate hydrolases"/>
    <property type="match status" value="2"/>
</dbReference>
<keyword evidence="2" id="KW-0067">ATP-binding</keyword>
<comment type="caution">
    <text evidence="5">The sequence shown here is derived from an EMBL/GenBank/DDBJ whole genome shotgun (WGS) entry which is preliminary data.</text>
</comment>
<feature type="compositionally biased region" description="Polar residues" evidence="4">
    <location>
        <begin position="228"/>
        <end position="239"/>
    </location>
</feature>
<evidence type="ECO:0000256" key="1">
    <source>
        <dbReference type="ARBA" id="ARBA00022741"/>
    </source>
</evidence>
<organism evidence="5 6">
    <name type="scientific">Neurospora hispaniola</name>
    <dbReference type="NCBI Taxonomy" id="588809"/>
    <lineage>
        <taxon>Eukaryota</taxon>
        <taxon>Fungi</taxon>
        <taxon>Dikarya</taxon>
        <taxon>Ascomycota</taxon>
        <taxon>Pezizomycotina</taxon>
        <taxon>Sordariomycetes</taxon>
        <taxon>Sordariomycetidae</taxon>
        <taxon>Sordariales</taxon>
        <taxon>Sordariaceae</taxon>
        <taxon>Neurospora</taxon>
    </lineage>
</organism>
<keyword evidence="1" id="KW-0547">Nucleotide-binding</keyword>
<evidence type="ECO:0000313" key="5">
    <source>
        <dbReference type="EMBL" id="KAK3494783.1"/>
    </source>
</evidence>
<name>A0AAJ0IA84_9PEZI</name>
<evidence type="ECO:0000256" key="3">
    <source>
        <dbReference type="ARBA" id="ARBA00025768"/>
    </source>
</evidence>
<dbReference type="AlphaFoldDB" id="A0AAJ0IA84"/>
<evidence type="ECO:0000256" key="2">
    <source>
        <dbReference type="ARBA" id="ARBA00022840"/>
    </source>
</evidence>